<comment type="caution">
    <text evidence="1">The sequence shown here is derived from an EMBL/GenBank/DDBJ whole genome shotgun (WGS) entry which is preliminary data.</text>
</comment>
<organism evidence="1 2">
    <name type="scientific">Oedothorax gibbosus</name>
    <dbReference type="NCBI Taxonomy" id="931172"/>
    <lineage>
        <taxon>Eukaryota</taxon>
        <taxon>Metazoa</taxon>
        <taxon>Ecdysozoa</taxon>
        <taxon>Arthropoda</taxon>
        <taxon>Chelicerata</taxon>
        <taxon>Arachnida</taxon>
        <taxon>Araneae</taxon>
        <taxon>Araneomorphae</taxon>
        <taxon>Entelegynae</taxon>
        <taxon>Araneoidea</taxon>
        <taxon>Linyphiidae</taxon>
        <taxon>Erigoninae</taxon>
        <taxon>Oedothorax</taxon>
    </lineage>
</organism>
<name>A0AAV6W2T3_9ARAC</name>
<reference evidence="1 2" key="1">
    <citation type="journal article" date="2022" name="Nat. Ecol. Evol.">
        <title>A masculinizing supergene underlies an exaggerated male reproductive morph in a spider.</title>
        <authorList>
            <person name="Hendrickx F."/>
            <person name="De Corte Z."/>
            <person name="Sonet G."/>
            <person name="Van Belleghem S.M."/>
            <person name="Kostlbacher S."/>
            <person name="Vangestel C."/>
        </authorList>
    </citation>
    <scope>NUCLEOTIDE SEQUENCE [LARGE SCALE GENOMIC DNA]</scope>
    <source>
        <strain evidence="1">W744_W776</strain>
    </source>
</reference>
<gene>
    <name evidence="1" type="ORF">JTE90_010465</name>
</gene>
<proteinExistence type="predicted"/>
<keyword evidence="2" id="KW-1185">Reference proteome</keyword>
<dbReference type="AlphaFoldDB" id="A0AAV6W2T3"/>
<evidence type="ECO:0000313" key="1">
    <source>
        <dbReference type="EMBL" id="KAG8202103.1"/>
    </source>
</evidence>
<accession>A0AAV6W2T3</accession>
<evidence type="ECO:0000313" key="2">
    <source>
        <dbReference type="Proteomes" id="UP000827092"/>
    </source>
</evidence>
<protein>
    <submittedName>
        <fullName evidence="1">Uncharacterized protein</fullName>
    </submittedName>
</protein>
<sequence length="85" mass="9533">MNVLLSTRGKGARLDRSWKDRIVRAKSTSAPSRSEPTAQLEIYQSNQSTFSARAPPNTHLPQYAVENIDCNNPDVAWPRHEIPTS</sequence>
<dbReference type="Proteomes" id="UP000827092">
    <property type="component" value="Unassembled WGS sequence"/>
</dbReference>
<dbReference type="EMBL" id="JAFNEN010000001">
    <property type="protein sequence ID" value="KAG8202103.1"/>
    <property type="molecule type" value="Genomic_DNA"/>
</dbReference>